<dbReference type="HOGENOM" id="CLU_1458823_0_0_11"/>
<protein>
    <recommendedName>
        <fullName evidence="4">Lipoprotein</fullName>
    </recommendedName>
</protein>
<sequence length="185" mass="20007" precursor="true">MTARTWHNRLRAVLGVLAIAALSAGCSASTELPSGSLRIGPGGEELNCPDPGVRHARALGAVWVKNLGESPIRIRKVEPVAPVDVEVDGVFLVPDGGKWYSVAADVPPSVAQDDDWSADAWARRVPLQEAVLEPGELWQIVQVMRTLSDEASFEATRVEYDEDGVRRAGQDRTAMYIMGDARCLS</sequence>
<evidence type="ECO:0000313" key="2">
    <source>
        <dbReference type="EMBL" id="AEI10721.1"/>
    </source>
</evidence>
<proteinExistence type="predicted"/>
<feature type="signal peptide" evidence="1">
    <location>
        <begin position="1"/>
        <end position="28"/>
    </location>
</feature>
<keyword evidence="1" id="KW-0732">Signal</keyword>
<gene>
    <name evidence="2" type="ordered locus">Celgi_0193</name>
</gene>
<dbReference type="Proteomes" id="UP000000485">
    <property type="component" value="Chromosome"/>
</dbReference>
<evidence type="ECO:0000256" key="1">
    <source>
        <dbReference type="SAM" id="SignalP"/>
    </source>
</evidence>
<evidence type="ECO:0000313" key="3">
    <source>
        <dbReference type="Proteomes" id="UP000000485"/>
    </source>
</evidence>
<dbReference type="RefSeq" id="WP_013882251.1">
    <property type="nucleotide sequence ID" value="NC_015671.1"/>
</dbReference>
<organism evidence="2 3">
    <name type="scientific">Cellulomonas gilvus (strain ATCC 13127 / NRRL B-14078)</name>
    <name type="common">Cellvibrio gilvus</name>
    <dbReference type="NCBI Taxonomy" id="593907"/>
    <lineage>
        <taxon>Bacteria</taxon>
        <taxon>Bacillati</taxon>
        <taxon>Actinomycetota</taxon>
        <taxon>Actinomycetes</taxon>
        <taxon>Micrococcales</taxon>
        <taxon>Cellulomonadaceae</taxon>
        <taxon>Cellulomonas</taxon>
    </lineage>
</organism>
<dbReference type="KEGG" id="cga:Celgi_0193"/>
<dbReference type="PROSITE" id="PS51257">
    <property type="entry name" value="PROKAR_LIPOPROTEIN"/>
    <property type="match status" value="1"/>
</dbReference>
<dbReference type="OrthoDB" id="4827857at2"/>
<dbReference type="AlphaFoldDB" id="F8A3F7"/>
<dbReference type="EMBL" id="CP002665">
    <property type="protein sequence ID" value="AEI10721.1"/>
    <property type="molecule type" value="Genomic_DNA"/>
</dbReference>
<keyword evidence="3" id="KW-1185">Reference proteome</keyword>
<name>F8A3F7_CELGA</name>
<reference evidence="3" key="1">
    <citation type="submission" date="2011-04" db="EMBL/GenBank/DDBJ databases">
        <title>Complete sequence of Cellvibrio gilvus ATCC 13127.</title>
        <authorList>
            <person name="Lucas S."/>
            <person name="Han J."/>
            <person name="Lapidus A."/>
            <person name="Cheng J.-F."/>
            <person name="Goodwin L."/>
            <person name="Pitluck S."/>
            <person name="Peters L."/>
            <person name="Munk A."/>
            <person name="Detter J.C."/>
            <person name="Han C."/>
            <person name="Tapia R."/>
            <person name="Land M."/>
            <person name="Hauser L."/>
            <person name="Kyrpides N."/>
            <person name="Ivanova N."/>
            <person name="Ovchinnikova G."/>
            <person name="Pagani I."/>
            <person name="Mead D."/>
            <person name="Brumm P."/>
            <person name="Woyke T."/>
        </authorList>
    </citation>
    <scope>NUCLEOTIDE SEQUENCE [LARGE SCALE GENOMIC DNA]</scope>
    <source>
        <strain evidence="3">ATCC 13127 / NRRL B-14078</strain>
    </source>
</reference>
<evidence type="ECO:0008006" key="4">
    <source>
        <dbReference type="Google" id="ProtNLM"/>
    </source>
</evidence>
<accession>F8A3F7</accession>
<feature type="chain" id="PRO_5038718362" description="Lipoprotein" evidence="1">
    <location>
        <begin position="29"/>
        <end position="185"/>
    </location>
</feature>